<protein>
    <submittedName>
        <fullName evidence="2">Uncharacterized protein</fullName>
    </submittedName>
</protein>
<sequence>LSQKRKENFKEQSRIPNQTLSHTLAPLPENTISAKEQEQNNRKGEDCVILQN</sequence>
<feature type="region of interest" description="Disordered" evidence="1">
    <location>
        <begin position="1"/>
        <end position="52"/>
    </location>
</feature>
<gene>
    <name evidence="2" type="ORF">ACJMK2_007312</name>
</gene>
<evidence type="ECO:0000313" key="2">
    <source>
        <dbReference type="EMBL" id="KAL3861269.1"/>
    </source>
</evidence>
<evidence type="ECO:0000313" key="3">
    <source>
        <dbReference type="Proteomes" id="UP001634394"/>
    </source>
</evidence>
<feature type="non-terminal residue" evidence="2">
    <location>
        <position position="52"/>
    </location>
</feature>
<reference evidence="2 3" key="1">
    <citation type="submission" date="2024-11" db="EMBL/GenBank/DDBJ databases">
        <title>Chromosome-level genome assembly of the freshwater bivalve Anodonta woodiana.</title>
        <authorList>
            <person name="Chen X."/>
        </authorList>
    </citation>
    <scope>NUCLEOTIDE SEQUENCE [LARGE SCALE GENOMIC DNA]</scope>
    <source>
        <strain evidence="2">MN2024</strain>
        <tissue evidence="2">Gills</tissue>
    </source>
</reference>
<feature type="compositionally biased region" description="Basic and acidic residues" evidence="1">
    <location>
        <begin position="35"/>
        <end position="46"/>
    </location>
</feature>
<comment type="caution">
    <text evidence="2">The sequence shown here is derived from an EMBL/GenBank/DDBJ whole genome shotgun (WGS) entry which is preliminary data.</text>
</comment>
<evidence type="ECO:0000256" key="1">
    <source>
        <dbReference type="SAM" id="MobiDB-lite"/>
    </source>
</evidence>
<proteinExistence type="predicted"/>
<feature type="non-terminal residue" evidence="2">
    <location>
        <position position="1"/>
    </location>
</feature>
<name>A0ABD3VI65_SINWO</name>
<dbReference type="AlphaFoldDB" id="A0ABD3VI65"/>
<dbReference type="EMBL" id="JBJQND010000011">
    <property type="protein sequence ID" value="KAL3861269.1"/>
    <property type="molecule type" value="Genomic_DNA"/>
</dbReference>
<keyword evidence="3" id="KW-1185">Reference proteome</keyword>
<accession>A0ABD3VI65</accession>
<organism evidence="2 3">
    <name type="scientific">Sinanodonta woodiana</name>
    <name type="common">Chinese pond mussel</name>
    <name type="synonym">Anodonta woodiana</name>
    <dbReference type="NCBI Taxonomy" id="1069815"/>
    <lineage>
        <taxon>Eukaryota</taxon>
        <taxon>Metazoa</taxon>
        <taxon>Spiralia</taxon>
        <taxon>Lophotrochozoa</taxon>
        <taxon>Mollusca</taxon>
        <taxon>Bivalvia</taxon>
        <taxon>Autobranchia</taxon>
        <taxon>Heteroconchia</taxon>
        <taxon>Palaeoheterodonta</taxon>
        <taxon>Unionida</taxon>
        <taxon>Unionoidea</taxon>
        <taxon>Unionidae</taxon>
        <taxon>Unioninae</taxon>
        <taxon>Sinanodonta</taxon>
    </lineage>
</organism>
<feature type="compositionally biased region" description="Basic and acidic residues" evidence="1">
    <location>
        <begin position="1"/>
        <end position="13"/>
    </location>
</feature>
<dbReference type="Proteomes" id="UP001634394">
    <property type="component" value="Unassembled WGS sequence"/>
</dbReference>